<name>A0A0A9F5G6_ARUDO</name>
<organism evidence="1">
    <name type="scientific">Arundo donax</name>
    <name type="common">Giant reed</name>
    <name type="synonym">Donax arundinaceus</name>
    <dbReference type="NCBI Taxonomy" id="35708"/>
    <lineage>
        <taxon>Eukaryota</taxon>
        <taxon>Viridiplantae</taxon>
        <taxon>Streptophyta</taxon>
        <taxon>Embryophyta</taxon>
        <taxon>Tracheophyta</taxon>
        <taxon>Spermatophyta</taxon>
        <taxon>Magnoliopsida</taxon>
        <taxon>Liliopsida</taxon>
        <taxon>Poales</taxon>
        <taxon>Poaceae</taxon>
        <taxon>PACMAD clade</taxon>
        <taxon>Arundinoideae</taxon>
        <taxon>Arundineae</taxon>
        <taxon>Arundo</taxon>
    </lineage>
</organism>
<dbReference type="EMBL" id="GBRH01189636">
    <property type="protein sequence ID" value="JAE08260.1"/>
    <property type="molecule type" value="Transcribed_RNA"/>
</dbReference>
<protein>
    <submittedName>
        <fullName evidence="1">Uncharacterized protein</fullName>
    </submittedName>
</protein>
<dbReference type="AlphaFoldDB" id="A0A0A9F5G6"/>
<proteinExistence type="predicted"/>
<accession>A0A0A9F5G6</accession>
<reference evidence="1" key="2">
    <citation type="journal article" date="2015" name="Data Brief">
        <title>Shoot transcriptome of the giant reed, Arundo donax.</title>
        <authorList>
            <person name="Barrero R.A."/>
            <person name="Guerrero F.D."/>
            <person name="Moolhuijzen P."/>
            <person name="Goolsby J.A."/>
            <person name="Tidwell J."/>
            <person name="Bellgard S.E."/>
            <person name="Bellgard M.I."/>
        </authorList>
    </citation>
    <scope>NUCLEOTIDE SEQUENCE</scope>
    <source>
        <tissue evidence="1">Shoot tissue taken approximately 20 cm above the soil surface</tissue>
    </source>
</reference>
<sequence>MLKEKKGMLPSFLEKKIFKVKDVHDILFNEG</sequence>
<reference evidence="1" key="1">
    <citation type="submission" date="2014-09" db="EMBL/GenBank/DDBJ databases">
        <authorList>
            <person name="Magalhaes I.L.F."/>
            <person name="Oliveira U."/>
            <person name="Santos F.R."/>
            <person name="Vidigal T.H.D.A."/>
            <person name="Brescovit A.D."/>
            <person name="Santos A.J."/>
        </authorList>
    </citation>
    <scope>NUCLEOTIDE SEQUENCE</scope>
    <source>
        <tissue evidence="1">Shoot tissue taken approximately 20 cm above the soil surface</tissue>
    </source>
</reference>
<evidence type="ECO:0000313" key="1">
    <source>
        <dbReference type="EMBL" id="JAE08260.1"/>
    </source>
</evidence>